<comment type="caution">
    <text evidence="2">The sequence shown here is derived from an EMBL/GenBank/DDBJ whole genome shotgun (WGS) entry which is preliminary data.</text>
</comment>
<evidence type="ECO:0000313" key="3">
    <source>
        <dbReference type="Proteomes" id="UP000471633"/>
    </source>
</evidence>
<dbReference type="Proteomes" id="UP000471633">
    <property type="component" value="Unassembled WGS sequence"/>
</dbReference>
<evidence type="ECO:0008006" key="4">
    <source>
        <dbReference type="Google" id="ProtNLM"/>
    </source>
</evidence>
<organism evidence="2 3">
    <name type="scientific">Schistosoma haematobium</name>
    <name type="common">Blood fluke</name>
    <dbReference type="NCBI Taxonomy" id="6185"/>
    <lineage>
        <taxon>Eukaryota</taxon>
        <taxon>Metazoa</taxon>
        <taxon>Spiralia</taxon>
        <taxon>Lophotrochozoa</taxon>
        <taxon>Platyhelminthes</taxon>
        <taxon>Trematoda</taxon>
        <taxon>Digenea</taxon>
        <taxon>Strigeidida</taxon>
        <taxon>Schistosomatoidea</taxon>
        <taxon>Schistosomatidae</taxon>
        <taxon>Schistosoma</taxon>
    </lineage>
</organism>
<reference evidence="2" key="2">
    <citation type="journal article" date="2019" name="Gigascience">
        <title>High-quality Schistosoma haematobium genome achieved by single-molecule and long-range sequencing.</title>
        <authorList>
            <person name="Stroehlein A.J."/>
            <person name="Korhonen P.K."/>
            <person name="Chong T.M."/>
            <person name="Lim Y.L."/>
            <person name="Chan K.G."/>
            <person name="Webster B."/>
            <person name="Rollinson D."/>
            <person name="Brindley P.J."/>
            <person name="Gasser R.B."/>
            <person name="Young N.D."/>
        </authorList>
    </citation>
    <scope>NUCLEOTIDE SEQUENCE</scope>
</reference>
<protein>
    <recommendedName>
        <fullName evidence="4">Egg protein CP391S-like protein</fullName>
    </recommendedName>
</protein>
<dbReference type="CTD" id="75576629"/>
<evidence type="ECO:0000313" key="2">
    <source>
        <dbReference type="EMBL" id="KAH9593559.1"/>
    </source>
</evidence>
<accession>A0A922LTN0</accession>
<keyword evidence="3" id="KW-1185">Reference proteome</keyword>
<dbReference type="RefSeq" id="XP_051072869.1">
    <property type="nucleotide sequence ID" value="XM_051208584.1"/>
</dbReference>
<reference evidence="2" key="3">
    <citation type="submission" date="2021-06" db="EMBL/GenBank/DDBJ databases">
        <title>Chromosome-level genome assembly for S. haematobium.</title>
        <authorList>
            <person name="Stroehlein A.J."/>
        </authorList>
    </citation>
    <scope>NUCLEOTIDE SEQUENCE</scope>
</reference>
<feature type="signal peptide" evidence="1">
    <location>
        <begin position="1"/>
        <end position="22"/>
    </location>
</feature>
<name>A0A922LTN0_SCHHA</name>
<dbReference type="AlphaFoldDB" id="A0A922LTN0"/>
<reference evidence="2" key="4">
    <citation type="journal article" date="2022" name="PLoS Pathog.">
        <title>Chromosome-level genome of Schistosoma haematobium underpins genome-wide explorations of molecular variation.</title>
        <authorList>
            <person name="Stroehlein A.J."/>
            <person name="Korhonen P.K."/>
            <person name="Lee V.V."/>
            <person name="Ralph S.A."/>
            <person name="Mentink-Kane M."/>
            <person name="You H."/>
            <person name="McManus D.P."/>
            <person name="Tchuente L.T."/>
            <person name="Stothard J.R."/>
            <person name="Kaur P."/>
            <person name="Dudchenko O."/>
            <person name="Aiden E.L."/>
            <person name="Yang B."/>
            <person name="Yang H."/>
            <person name="Emery A.M."/>
            <person name="Webster B.L."/>
            <person name="Brindley P.J."/>
            <person name="Rollinson D."/>
            <person name="Chang B.C.H."/>
            <person name="Gasser R.B."/>
            <person name="Young N.D."/>
        </authorList>
    </citation>
    <scope>NUCLEOTIDE SEQUENCE</scope>
</reference>
<evidence type="ECO:0000256" key="1">
    <source>
        <dbReference type="SAM" id="SignalP"/>
    </source>
</evidence>
<sequence>MLSSQSMSFLLIVVWLYEFFKCQDLCEEREWMTLEKVIFENRSYRYSQHYMHLQSISINQSQPAVNGSFSRRNDGTLVKPKMSFKYYSSQLTTFYCSLSGGISMHGQDRLGYISPFRSDNTYPEFEISDEKELLAVRWFINKDVDGKQFTAKVTCLIHPNGKIMLYYDNIPTEIKEVEWKPKIAGIFGCGGNETVSEIITPETWINSGTLVEYEAVRNYCPKYTSPKACQRATTSNITCFWCDKANICIDSTDQDAHNMKVNNCRVKNPDVNGLSTQTTEKNDQHSNMITEENLEKKSSRRTQM</sequence>
<keyword evidence="1" id="KW-0732">Signal</keyword>
<reference evidence="2" key="1">
    <citation type="journal article" date="2012" name="Nat. Genet.">
        <title>Whole-genome sequence of Schistosoma haematobium.</title>
        <authorList>
            <person name="Young N.D."/>
            <person name="Jex A.R."/>
            <person name="Li B."/>
            <person name="Liu S."/>
            <person name="Yang L."/>
            <person name="Xiong Z."/>
            <person name="Li Y."/>
            <person name="Cantacessi C."/>
            <person name="Hall R.S."/>
            <person name="Xu X."/>
            <person name="Chen F."/>
            <person name="Wu X."/>
            <person name="Zerlotini A."/>
            <person name="Oliveira G."/>
            <person name="Hofmann A."/>
            <person name="Zhang G."/>
            <person name="Fang X."/>
            <person name="Kang Y."/>
            <person name="Campbell B.E."/>
            <person name="Loukas A."/>
            <person name="Ranganathan S."/>
            <person name="Rollinson D."/>
            <person name="Rinaldi G."/>
            <person name="Brindley P.J."/>
            <person name="Yang H."/>
            <person name="Wang J."/>
            <person name="Wang J."/>
            <person name="Gasser R.B."/>
        </authorList>
    </citation>
    <scope>NUCLEOTIDE SEQUENCE</scope>
</reference>
<feature type="chain" id="PRO_5036895820" description="Egg protein CP391S-like protein" evidence="1">
    <location>
        <begin position="23"/>
        <end position="304"/>
    </location>
</feature>
<dbReference type="EMBL" id="AMPZ03000001">
    <property type="protein sequence ID" value="KAH9593559.1"/>
    <property type="molecule type" value="Genomic_DNA"/>
</dbReference>
<dbReference type="GeneID" id="75576629"/>
<proteinExistence type="predicted"/>
<gene>
    <name evidence="2" type="ORF">MS3_00001072</name>
</gene>